<evidence type="ECO:0000256" key="10">
    <source>
        <dbReference type="SAM" id="Phobius"/>
    </source>
</evidence>
<keyword evidence="10" id="KW-1133">Transmembrane helix</keyword>
<proteinExistence type="inferred from homology"/>
<dbReference type="Proteomes" id="UP000433883">
    <property type="component" value="Unassembled WGS sequence"/>
</dbReference>
<dbReference type="Pfam" id="PF08528">
    <property type="entry name" value="Whi5"/>
    <property type="match status" value="1"/>
</dbReference>
<feature type="region of interest" description="Disordered" evidence="9">
    <location>
        <begin position="527"/>
        <end position="547"/>
    </location>
</feature>
<keyword evidence="7" id="KW-0804">Transcription</keyword>
<feature type="transmembrane region" description="Helical" evidence="10">
    <location>
        <begin position="85"/>
        <end position="106"/>
    </location>
</feature>
<feature type="region of interest" description="Disordered" evidence="9">
    <location>
        <begin position="438"/>
        <end position="464"/>
    </location>
</feature>
<feature type="region of interest" description="Disordered" evidence="9">
    <location>
        <begin position="352"/>
        <end position="399"/>
    </location>
</feature>
<feature type="transmembrane region" description="Helical" evidence="10">
    <location>
        <begin position="25"/>
        <end position="45"/>
    </location>
</feature>
<protein>
    <submittedName>
        <fullName evidence="11">Uncharacterized protein</fullName>
    </submittedName>
</protein>
<evidence type="ECO:0000313" key="13">
    <source>
        <dbReference type="Proteomes" id="UP000433883"/>
    </source>
</evidence>
<evidence type="ECO:0000256" key="3">
    <source>
        <dbReference type="ARBA" id="ARBA00006922"/>
    </source>
</evidence>
<evidence type="ECO:0000256" key="1">
    <source>
        <dbReference type="ARBA" id="ARBA00004123"/>
    </source>
</evidence>
<dbReference type="EMBL" id="WNWR01000116">
    <property type="protein sequence ID" value="KAE9990909.1"/>
    <property type="molecule type" value="Genomic_DNA"/>
</dbReference>
<dbReference type="GO" id="GO:0005634">
    <property type="term" value="C:nucleus"/>
    <property type="evidence" value="ECO:0007669"/>
    <property type="project" value="UniProtKB-SubCell"/>
</dbReference>
<dbReference type="PANTHER" id="PTHR40468">
    <property type="entry name" value="YALI0A15257P"/>
    <property type="match status" value="1"/>
</dbReference>
<evidence type="ECO:0000256" key="8">
    <source>
        <dbReference type="ARBA" id="ARBA00023242"/>
    </source>
</evidence>
<keyword evidence="8" id="KW-0539">Nucleus</keyword>
<feature type="region of interest" description="Disordered" evidence="9">
    <location>
        <begin position="231"/>
        <end position="283"/>
    </location>
</feature>
<feature type="region of interest" description="Disordered" evidence="9">
    <location>
        <begin position="296"/>
        <end position="323"/>
    </location>
</feature>
<keyword evidence="14" id="KW-1185">Reference proteome</keyword>
<comment type="caution">
    <text evidence="11">The sequence shown here is derived from an EMBL/GenBank/DDBJ whole genome shotgun (WGS) entry which is preliminary data.</text>
</comment>
<name>A0A8H3YLF6_VENIN</name>
<reference evidence="11 13" key="1">
    <citation type="submission" date="2019-11" db="EMBL/GenBank/DDBJ databases">
        <title>Venturia inaequalis Genome Resource.</title>
        <authorList>
            <person name="Lichtner F.J."/>
        </authorList>
    </citation>
    <scope>NUCLEOTIDE SEQUENCE [LARGE SCALE GENOMIC DNA]</scope>
    <source>
        <strain evidence="11">Bline_iso_100314</strain>
        <strain evidence="12 14">DMI_063113</strain>
    </source>
</reference>
<evidence type="ECO:0000256" key="5">
    <source>
        <dbReference type="ARBA" id="ARBA00022491"/>
    </source>
</evidence>
<comment type="subcellular location">
    <subcellularLocation>
        <location evidence="2">Cytoplasm</location>
    </subcellularLocation>
    <subcellularLocation>
        <location evidence="1">Nucleus</location>
    </subcellularLocation>
</comment>
<feature type="compositionally biased region" description="Low complexity" evidence="9">
    <location>
        <begin position="312"/>
        <end position="321"/>
    </location>
</feature>
<keyword evidence="10" id="KW-0812">Transmembrane</keyword>
<feature type="compositionally biased region" description="Polar residues" evidence="9">
    <location>
        <begin position="376"/>
        <end position="386"/>
    </location>
</feature>
<keyword evidence="10" id="KW-0472">Membrane</keyword>
<comment type="similarity">
    <text evidence="3">Belongs to the WHI5/NRM1 family.</text>
</comment>
<dbReference type="PANTHER" id="PTHR40468:SF1">
    <property type="entry name" value="TOPOISOMERASE I DAMAGE AFFECTED PROTEIN 11"/>
    <property type="match status" value="1"/>
</dbReference>
<evidence type="ECO:0000256" key="6">
    <source>
        <dbReference type="ARBA" id="ARBA00023015"/>
    </source>
</evidence>
<feature type="transmembrane region" description="Helical" evidence="10">
    <location>
        <begin position="57"/>
        <end position="79"/>
    </location>
</feature>
<accession>A0A8H3YLF6</accession>
<keyword evidence="5" id="KW-0678">Repressor</keyword>
<evidence type="ECO:0000256" key="4">
    <source>
        <dbReference type="ARBA" id="ARBA00022490"/>
    </source>
</evidence>
<keyword evidence="4" id="KW-0963">Cytoplasm</keyword>
<evidence type="ECO:0000256" key="2">
    <source>
        <dbReference type="ARBA" id="ARBA00004496"/>
    </source>
</evidence>
<keyword evidence="6" id="KW-0805">Transcription regulation</keyword>
<evidence type="ECO:0000313" key="11">
    <source>
        <dbReference type="EMBL" id="KAE9964869.1"/>
    </source>
</evidence>
<dbReference type="InterPro" id="IPR013734">
    <property type="entry name" value="TF_Nrm1/Whi5"/>
</dbReference>
<evidence type="ECO:0000313" key="12">
    <source>
        <dbReference type="EMBL" id="KAE9990909.1"/>
    </source>
</evidence>
<evidence type="ECO:0000256" key="7">
    <source>
        <dbReference type="ARBA" id="ARBA00023163"/>
    </source>
</evidence>
<sequence length="561" mass="61131">MARSSYTSARVVRQRYFWPQGQLNIWNFVMLAAGATILGVSAAFLMIQQQMRLGVPWIFPFGITVGALTLFFIIIEFALVAQNRLLPGVMMLGAFILLVLFLTGLIETAIQLFGAGNVSENCQRYVNKNKIYGVSASTLAWLEQNSICSSWRQKAITVFVKAAGFDSGIPFSMASTDVQPADVADKVLRRAQVSKMTRALQNRLALANVKVKHGWENLNLDTIEPQIELELKRKRPGSSRGARSDTSSSISDRFMPNGAFDSSPLAPPMFSDDPPHSGSSYGMRKRLRSSQNLYNLAYPGSSSHARQKVRGSRNSSSSWKSNYRLPESSPAYHTRHAHFAMSHHSPQLSFVSETTTVADRSPSLHSEEDDDDLPTLSFQQNTHNIHSSPPRIPRTPSPDIARSARLRSKPFPNGNANNNGDESGADLLLFLAASPSPAVPNVKRTPRNIKPPSTPPPKCTPLPSSMMTTPGGANGNYMGFGASTPGMGFSFADYLNVTPSPAQAAWRTPAGVKSPLAAKETRRRLNFDGLHPPTGESPRMSVDSKLNGLGMELGGELVSSQ</sequence>
<gene>
    <name evidence="11" type="ORF">BLS_008008</name>
    <name evidence="12" type="ORF">EG327_000741</name>
</gene>
<organism evidence="11 13">
    <name type="scientific">Venturia inaequalis</name>
    <name type="common">Apple scab fungus</name>
    <dbReference type="NCBI Taxonomy" id="5025"/>
    <lineage>
        <taxon>Eukaryota</taxon>
        <taxon>Fungi</taxon>
        <taxon>Dikarya</taxon>
        <taxon>Ascomycota</taxon>
        <taxon>Pezizomycotina</taxon>
        <taxon>Dothideomycetes</taxon>
        <taxon>Pleosporomycetidae</taxon>
        <taxon>Venturiales</taxon>
        <taxon>Venturiaceae</taxon>
        <taxon>Venturia</taxon>
    </lineage>
</organism>
<evidence type="ECO:0000256" key="9">
    <source>
        <dbReference type="SAM" id="MobiDB-lite"/>
    </source>
</evidence>
<feature type="compositionally biased region" description="Low complexity" evidence="9">
    <location>
        <begin position="238"/>
        <end position="253"/>
    </location>
</feature>
<dbReference type="Proteomes" id="UP000490939">
    <property type="component" value="Unassembled WGS sequence"/>
</dbReference>
<dbReference type="GO" id="GO:0005737">
    <property type="term" value="C:cytoplasm"/>
    <property type="evidence" value="ECO:0007669"/>
    <property type="project" value="UniProtKB-SubCell"/>
</dbReference>
<dbReference type="AlphaFoldDB" id="A0A8H3YLF6"/>
<evidence type="ECO:0000313" key="14">
    <source>
        <dbReference type="Proteomes" id="UP000490939"/>
    </source>
</evidence>
<dbReference type="EMBL" id="WNWQ01000658">
    <property type="protein sequence ID" value="KAE9964869.1"/>
    <property type="molecule type" value="Genomic_DNA"/>
</dbReference>